<dbReference type="Gene3D" id="3.60.15.10">
    <property type="entry name" value="Ribonuclease Z/Hydroxyacylglutathione hydrolase-like"/>
    <property type="match status" value="1"/>
</dbReference>
<feature type="domain" description="Metallo-beta-lactamase" evidence="1">
    <location>
        <begin position="21"/>
        <end position="251"/>
    </location>
</feature>
<accession>A0ABM8AS13</accession>
<evidence type="ECO:0000313" key="2">
    <source>
        <dbReference type="EMBL" id="BDQ34230.1"/>
    </source>
</evidence>
<name>A0ABM8AS13_9BACT</name>
<dbReference type="Pfam" id="PF00753">
    <property type="entry name" value="Lactamase_B"/>
    <property type="match status" value="1"/>
</dbReference>
<gene>
    <name evidence="2" type="ORF">JCM14722_17720</name>
</gene>
<evidence type="ECO:0000313" key="3">
    <source>
        <dbReference type="Proteomes" id="UP001061361"/>
    </source>
</evidence>
<dbReference type="InterPro" id="IPR041712">
    <property type="entry name" value="DHPS-like_MBL-fold"/>
</dbReference>
<proteinExistence type="predicted"/>
<dbReference type="RefSeq" id="WP_264981129.1">
    <property type="nucleotide sequence ID" value="NZ_AP026708.1"/>
</dbReference>
<dbReference type="SMART" id="SM00849">
    <property type="entry name" value="Lactamase_B"/>
    <property type="match status" value="1"/>
</dbReference>
<organism evidence="2 3">
    <name type="scientific">Pseudodesulfovibrio portus</name>
    <dbReference type="NCBI Taxonomy" id="231439"/>
    <lineage>
        <taxon>Bacteria</taxon>
        <taxon>Pseudomonadati</taxon>
        <taxon>Thermodesulfobacteriota</taxon>
        <taxon>Desulfovibrionia</taxon>
        <taxon>Desulfovibrionales</taxon>
        <taxon>Desulfovibrionaceae</taxon>
    </lineage>
</organism>
<evidence type="ECO:0000259" key="1">
    <source>
        <dbReference type="SMART" id="SM00849"/>
    </source>
</evidence>
<dbReference type="SUPFAM" id="SSF56281">
    <property type="entry name" value="Metallo-hydrolase/oxidoreductase"/>
    <property type="match status" value="1"/>
</dbReference>
<protein>
    <submittedName>
        <fullName evidence="2">MBL fold metallo-hydrolase</fullName>
    </submittedName>
</protein>
<dbReference type="PANTHER" id="PTHR13754:SF18">
    <property type="entry name" value="7,8-DIHYDROPTERIN-6-METHYL-4-(BETA-D-RIBOFURANOSYL)-AMINOBENZENE-5'-PHOSPHATE SYNTHASE"/>
    <property type="match status" value="1"/>
</dbReference>
<keyword evidence="3" id="KW-1185">Reference proteome</keyword>
<dbReference type="InterPro" id="IPR001279">
    <property type="entry name" value="Metallo-B-lactamas"/>
</dbReference>
<dbReference type="CDD" id="cd07713">
    <property type="entry name" value="DHPS-like_MBL-fold"/>
    <property type="match status" value="1"/>
</dbReference>
<dbReference type="InterPro" id="IPR036866">
    <property type="entry name" value="RibonucZ/Hydroxyglut_hydro"/>
</dbReference>
<sequence length="278" mass="30697">MELTFLVDNNSLVGTQFLAEPALSMFIRDGKTRVLFDAGYSDAFLKNAQRKNIDLLHLDWIALSHGHFDHTWGLDILIRHYFEAAVHKQANSRPVLVAHPKAFTSKRKDAVPELGMLLAEEKLSAQFDLTLTDQPVWLSKRLATLGEIKRVTDFEPPAPLGERNEENGWVEDDLPDDTAMAYVSDTGLVVIAGCAHAGICNTVEQAKRVTGVDSVRTVLGGFHLQKAKPERLDPTTDYLAALDLEALYCCHCTDLAGKIALARKCPVKEVGSGLTLEF</sequence>
<dbReference type="Proteomes" id="UP001061361">
    <property type="component" value="Chromosome"/>
</dbReference>
<dbReference type="InterPro" id="IPR052926">
    <property type="entry name" value="Metallo-beta-lactamase_dom"/>
</dbReference>
<dbReference type="EMBL" id="AP026708">
    <property type="protein sequence ID" value="BDQ34230.1"/>
    <property type="molecule type" value="Genomic_DNA"/>
</dbReference>
<dbReference type="PANTHER" id="PTHR13754">
    <property type="entry name" value="METALLO-BETA-LACTAMASE SUPERFAMILY PROTEIN"/>
    <property type="match status" value="1"/>
</dbReference>
<reference evidence="2" key="1">
    <citation type="submission" date="2022-08" db="EMBL/GenBank/DDBJ databases">
        <title>Genome Sequence of the sulphate-reducing bacterium, Pseudodesulfovibrio portus JCM14722.</title>
        <authorList>
            <person name="Kondo R."/>
            <person name="Kataoka T."/>
        </authorList>
    </citation>
    <scope>NUCLEOTIDE SEQUENCE</scope>
    <source>
        <strain evidence="2">JCM 14722</strain>
    </source>
</reference>